<feature type="region of interest" description="Disordered" evidence="8">
    <location>
        <begin position="171"/>
        <end position="193"/>
    </location>
</feature>
<name>A0A8C9VUQ1_SCLFO</name>
<feature type="domain" description="Polycomb protein SUZ12-like zinc finger" evidence="10">
    <location>
        <begin position="308"/>
        <end position="375"/>
    </location>
</feature>
<keyword evidence="7" id="KW-0804">Transcription</keyword>
<dbReference type="OrthoDB" id="166746at2759"/>
<protein>
    <submittedName>
        <fullName evidence="11">SUZ12 polycomb repressive complex 2 subunit</fullName>
    </submittedName>
</protein>
<evidence type="ECO:0000313" key="12">
    <source>
        <dbReference type="Proteomes" id="UP000694397"/>
    </source>
</evidence>
<keyword evidence="2" id="KW-0479">Metal-binding</keyword>
<dbReference type="Proteomes" id="UP000694397">
    <property type="component" value="Chromosome 8"/>
</dbReference>
<evidence type="ECO:0000256" key="3">
    <source>
        <dbReference type="ARBA" id="ARBA00022771"/>
    </source>
</evidence>
<dbReference type="PANTHER" id="PTHR22597">
    <property type="entry name" value="POLYCOMB GROUP PROTEIN"/>
    <property type="match status" value="1"/>
</dbReference>
<evidence type="ECO:0000256" key="2">
    <source>
        <dbReference type="ARBA" id="ARBA00022723"/>
    </source>
</evidence>
<dbReference type="CDD" id="cd21740">
    <property type="entry name" value="C2_II_SUZ12"/>
    <property type="match status" value="1"/>
</dbReference>
<accession>A0A8C9VUQ1</accession>
<dbReference type="GO" id="GO:0016586">
    <property type="term" value="C:RSC-type complex"/>
    <property type="evidence" value="ECO:0007669"/>
    <property type="project" value="TreeGrafter"/>
</dbReference>
<feature type="compositionally biased region" description="Acidic residues" evidence="8">
    <location>
        <begin position="570"/>
        <end position="584"/>
    </location>
</feature>
<dbReference type="AlphaFoldDB" id="A0A8C9VUQ1"/>
<evidence type="ECO:0000256" key="8">
    <source>
        <dbReference type="SAM" id="MobiDB-lite"/>
    </source>
</evidence>
<evidence type="ECO:0000259" key="10">
    <source>
        <dbReference type="Pfam" id="PF23320"/>
    </source>
</evidence>
<keyword evidence="4" id="KW-0862">Zinc</keyword>
<dbReference type="Pfam" id="PF23320">
    <property type="entry name" value="Zn_SUZ12"/>
    <property type="match status" value="1"/>
</dbReference>
<keyword evidence="12" id="KW-1185">Reference proteome</keyword>
<organism evidence="11 12">
    <name type="scientific">Scleropages formosus</name>
    <name type="common">Asian bonytongue</name>
    <name type="synonym">Osteoglossum formosum</name>
    <dbReference type="NCBI Taxonomy" id="113540"/>
    <lineage>
        <taxon>Eukaryota</taxon>
        <taxon>Metazoa</taxon>
        <taxon>Chordata</taxon>
        <taxon>Craniata</taxon>
        <taxon>Vertebrata</taxon>
        <taxon>Euteleostomi</taxon>
        <taxon>Actinopterygii</taxon>
        <taxon>Neopterygii</taxon>
        <taxon>Teleostei</taxon>
        <taxon>Osteoglossocephala</taxon>
        <taxon>Osteoglossomorpha</taxon>
        <taxon>Osteoglossiformes</taxon>
        <taxon>Osteoglossidae</taxon>
        <taxon>Scleropages</taxon>
    </lineage>
</organism>
<dbReference type="GO" id="GO:0031490">
    <property type="term" value="F:chromatin DNA binding"/>
    <property type="evidence" value="ECO:0007669"/>
    <property type="project" value="TreeGrafter"/>
</dbReference>
<dbReference type="CDD" id="cd21551">
    <property type="entry name" value="VEFS-box_SUZ12"/>
    <property type="match status" value="1"/>
</dbReference>
<dbReference type="CDD" id="cd21750">
    <property type="entry name" value="ZnB-Zn_SUZ12"/>
    <property type="match status" value="1"/>
</dbReference>
<reference evidence="11" key="2">
    <citation type="submission" date="2025-08" db="UniProtKB">
        <authorList>
            <consortium name="Ensembl"/>
        </authorList>
    </citation>
    <scope>IDENTIFICATION</scope>
</reference>
<dbReference type="GO" id="GO:0008270">
    <property type="term" value="F:zinc ion binding"/>
    <property type="evidence" value="ECO:0007669"/>
    <property type="project" value="UniProtKB-KW"/>
</dbReference>
<keyword evidence="5" id="KW-0156">Chromatin regulator</keyword>
<dbReference type="Ensembl" id="ENSSFOT00015054067.1">
    <property type="protein sequence ID" value="ENSSFOP00015065288.1"/>
    <property type="gene ID" value="ENSSFOG00015004368.2"/>
</dbReference>
<dbReference type="InterPro" id="IPR057540">
    <property type="entry name" value="Znf_SUZ12"/>
</dbReference>
<dbReference type="GO" id="GO:0035098">
    <property type="term" value="C:ESC/E(Z) complex"/>
    <property type="evidence" value="ECO:0007669"/>
    <property type="project" value="TreeGrafter"/>
</dbReference>
<dbReference type="PANTHER" id="PTHR22597:SF0">
    <property type="entry name" value="POLYCOMB PROTEIN SUZ12"/>
    <property type="match status" value="1"/>
</dbReference>
<reference evidence="11 12" key="1">
    <citation type="submission" date="2019-04" db="EMBL/GenBank/DDBJ databases">
        <authorList>
            <consortium name="Wellcome Sanger Institute Data Sharing"/>
        </authorList>
    </citation>
    <scope>NUCLEOTIDE SEQUENCE [LARGE SCALE GENOMIC DNA]</scope>
</reference>
<feature type="region of interest" description="Disordered" evidence="8">
    <location>
        <begin position="565"/>
        <end position="622"/>
    </location>
</feature>
<dbReference type="GO" id="GO:0006325">
    <property type="term" value="P:chromatin organization"/>
    <property type="evidence" value="ECO:0007669"/>
    <property type="project" value="UniProtKB-KW"/>
</dbReference>
<keyword evidence="6" id="KW-0805">Transcription regulation</keyword>
<sequence>MAPQKHGSGGGSGPGSGCGAGSKANGGMYPSSGVVMAAVKKPKMELIQADHELFLQAFEKPTQIYRFLRTRNLIAPIFLHRTLTYMSHRNSRTNAKRKSFKVDDMLFKVEKMRGEQESHSVASHLQLTFTGFFHKIEKPSQNSENEQNSVSLEVLLVKVCHKKRKDVSCPVKQVPTGKKQVPLNPDSSQSKPGNFPSLVVSSSEFEPSNSHMVKSYSLLFRVSRPGRGELNGLANGEMENIGECSLIPQTKKSKSYSYLTFQIFPNWQHNSLNYSFFLFVFIAVKDSITTDIQTRKEQVVVEPRQKLRIFYQFLYNNNTRQQTEARDDVHCPWCTLNCRKLYSLLKHLKLSHSRFIFNYVPHHKGARIDVSINECYDGSYVGNPQDIHSQPGFAFSRNGPVKRTPVTHILVCRPKRTKPSLSEFLESEDGELEQQRTYVSGHNRLYFHSDSCLPLRPQEMDVDSEDERDPEWLREKTITQIDEFTDVNEGEKEVMKLWNLHVMKHGFIADNQMNQACMLFVEKCGAQIIEKNLCRNFLLHLVSMHDFNLISVLTIDKAMARLRAMQQHGEEEEAPGPAEEEEPQETTQNGSHSPSPADRACRSDDPVAASTDGPKQAKRQKL</sequence>
<reference evidence="11" key="3">
    <citation type="submission" date="2025-09" db="UniProtKB">
        <authorList>
            <consortium name="Ensembl"/>
        </authorList>
    </citation>
    <scope>IDENTIFICATION</scope>
</reference>
<evidence type="ECO:0000256" key="7">
    <source>
        <dbReference type="ARBA" id="ARBA00023163"/>
    </source>
</evidence>
<evidence type="ECO:0000259" key="9">
    <source>
        <dbReference type="Pfam" id="PF09733"/>
    </source>
</evidence>
<evidence type="ECO:0000313" key="11">
    <source>
        <dbReference type="Ensembl" id="ENSSFOP00015065288.1"/>
    </source>
</evidence>
<evidence type="ECO:0000256" key="5">
    <source>
        <dbReference type="ARBA" id="ARBA00022853"/>
    </source>
</evidence>
<evidence type="ECO:0000256" key="6">
    <source>
        <dbReference type="ARBA" id="ARBA00023015"/>
    </source>
</evidence>
<feature type="domain" description="Polycomb protein VEFS-Box" evidence="9">
    <location>
        <begin position="434"/>
        <end position="554"/>
    </location>
</feature>
<proteinExistence type="inferred from homology"/>
<keyword evidence="3" id="KW-0863">Zinc-finger</keyword>
<dbReference type="Pfam" id="PF09733">
    <property type="entry name" value="VEFS-Box"/>
    <property type="match status" value="1"/>
</dbReference>
<comment type="similarity">
    <text evidence="1">Belongs to the VEFS (VRN2-EMF2-FIS2-SU(Z)12) family.</text>
</comment>
<dbReference type="InterPro" id="IPR019135">
    <property type="entry name" value="Polycomb_protein_VEFS-Box"/>
</dbReference>
<dbReference type="GeneTree" id="ENSGT00390000012364"/>
<gene>
    <name evidence="11" type="primary">SUZ12</name>
</gene>
<evidence type="ECO:0000256" key="4">
    <source>
        <dbReference type="ARBA" id="ARBA00022833"/>
    </source>
</evidence>
<evidence type="ECO:0000256" key="1">
    <source>
        <dbReference type="ARBA" id="ARBA00007416"/>
    </source>
</evidence>